<accession>A0A2P6MIN7</accession>
<protein>
    <recommendedName>
        <fullName evidence="3">RNase H type-1 domain-containing protein</fullName>
    </recommendedName>
</protein>
<dbReference type="AlphaFoldDB" id="A0A2P6MIN7"/>
<keyword evidence="2" id="KW-1185">Reference proteome</keyword>
<reference evidence="1 2" key="1">
    <citation type="submission" date="2018-03" db="EMBL/GenBank/DDBJ databases">
        <title>Bacillus urumqiensis sp. nov., a moderately haloalkaliphilic bacterium isolated from a salt lake.</title>
        <authorList>
            <person name="Zhao B."/>
            <person name="Liao Z."/>
        </authorList>
    </citation>
    <scope>NUCLEOTIDE SEQUENCE [LARGE SCALE GENOMIC DNA]</scope>
    <source>
        <strain evidence="1 2">BZ-SZ-XJ18</strain>
    </source>
</reference>
<evidence type="ECO:0000313" key="2">
    <source>
        <dbReference type="Proteomes" id="UP000243650"/>
    </source>
</evidence>
<comment type="caution">
    <text evidence="1">The sequence shown here is derived from an EMBL/GenBank/DDBJ whole genome shotgun (WGS) entry which is preliminary data.</text>
</comment>
<name>A0A2P6MIN7_ALKUR</name>
<dbReference type="RefSeq" id="WP_105958355.1">
    <property type="nucleotide sequence ID" value="NZ_PVNS01000004.1"/>
</dbReference>
<evidence type="ECO:0008006" key="3">
    <source>
        <dbReference type="Google" id="ProtNLM"/>
    </source>
</evidence>
<evidence type="ECO:0000313" key="1">
    <source>
        <dbReference type="EMBL" id="PRO66165.1"/>
    </source>
</evidence>
<sequence>MTLAVDFWGPHRSLATREVRQLVQQQYAARSQLTIYIHAEPSSGEEAFVVTATFIRSGRVITKRQASRRNSPSASEESYRTLAALLFALKHCREEAGSALSIQIFSTYRDIAHAAEGKIRFAPGSEQASLQRHIQRMLPSFHADVELAYLPKQFRKWNPFFRQTEAAAKKGEASSLSRETQQA</sequence>
<organism evidence="1 2">
    <name type="scientific">Alkalicoccus urumqiensis</name>
    <name type="common">Bacillus urumqiensis</name>
    <dbReference type="NCBI Taxonomy" id="1548213"/>
    <lineage>
        <taxon>Bacteria</taxon>
        <taxon>Bacillati</taxon>
        <taxon>Bacillota</taxon>
        <taxon>Bacilli</taxon>
        <taxon>Bacillales</taxon>
        <taxon>Bacillaceae</taxon>
        <taxon>Alkalicoccus</taxon>
    </lineage>
</organism>
<dbReference type="Proteomes" id="UP000243650">
    <property type="component" value="Unassembled WGS sequence"/>
</dbReference>
<dbReference type="EMBL" id="PVNS01000004">
    <property type="protein sequence ID" value="PRO66165.1"/>
    <property type="molecule type" value="Genomic_DNA"/>
</dbReference>
<proteinExistence type="predicted"/>
<dbReference type="OrthoDB" id="9929654at2"/>
<gene>
    <name evidence="1" type="ORF">C6I21_05015</name>
</gene>